<reference evidence="3 5" key="2">
    <citation type="journal article" date="2013" name="Nature">
        <title>Insights into bilaterian evolution from three spiralian genomes.</title>
        <authorList>
            <person name="Simakov O."/>
            <person name="Marletaz F."/>
            <person name="Cho S.J."/>
            <person name="Edsinger-Gonzales E."/>
            <person name="Havlak P."/>
            <person name="Hellsten U."/>
            <person name="Kuo D.H."/>
            <person name="Larsson T."/>
            <person name="Lv J."/>
            <person name="Arendt D."/>
            <person name="Savage R."/>
            <person name="Osoegawa K."/>
            <person name="de Jong P."/>
            <person name="Grimwood J."/>
            <person name="Chapman J.A."/>
            <person name="Shapiro H."/>
            <person name="Aerts A."/>
            <person name="Otillar R.P."/>
            <person name="Terry A.Y."/>
            <person name="Boore J.L."/>
            <person name="Grigoriev I.V."/>
            <person name="Lindberg D.R."/>
            <person name="Seaver E.C."/>
            <person name="Weisblat D.A."/>
            <person name="Putnam N.H."/>
            <person name="Rokhsar D.S."/>
        </authorList>
    </citation>
    <scope>NUCLEOTIDE SEQUENCE</scope>
    <source>
        <strain evidence="3 5">I ESC-2004</strain>
    </source>
</reference>
<feature type="domain" description="ZSWIM3 N-terminal" evidence="2">
    <location>
        <begin position="23"/>
        <end position="108"/>
    </location>
</feature>
<gene>
    <name evidence="3" type="ORF">CAPTEDRAFT_194064</name>
</gene>
<dbReference type="InterPro" id="IPR048325">
    <property type="entry name" value="ZSWIM3_N"/>
</dbReference>
<dbReference type="Pfam" id="PF21056">
    <property type="entry name" value="ZSWIM1-3_RNaseH-like"/>
    <property type="match status" value="1"/>
</dbReference>
<evidence type="ECO:0000313" key="5">
    <source>
        <dbReference type="Proteomes" id="UP000014760"/>
    </source>
</evidence>
<dbReference type="EMBL" id="AMQN01021501">
    <property type="status" value="NOT_ANNOTATED_CDS"/>
    <property type="molecule type" value="Genomic_DNA"/>
</dbReference>
<keyword evidence="5" id="KW-1185">Reference proteome</keyword>
<feature type="domain" description="ZSWIM1/3 RNaseH-like" evidence="1">
    <location>
        <begin position="177"/>
        <end position="230"/>
    </location>
</feature>
<dbReference type="InterPro" id="IPR048324">
    <property type="entry name" value="ZSWIM1-3_RNaseH-like"/>
</dbReference>
<dbReference type="PANTHER" id="PTHR31569">
    <property type="entry name" value="SWIM-TYPE DOMAIN-CONTAINING PROTEIN"/>
    <property type="match status" value="1"/>
</dbReference>
<dbReference type="EMBL" id="AMQN01021502">
    <property type="status" value="NOT_ANNOTATED_CDS"/>
    <property type="molecule type" value="Genomic_DNA"/>
</dbReference>
<proteinExistence type="predicted"/>
<reference evidence="4" key="3">
    <citation type="submission" date="2015-06" db="UniProtKB">
        <authorList>
            <consortium name="EnsemblMetazoa"/>
        </authorList>
    </citation>
    <scope>IDENTIFICATION</scope>
</reference>
<dbReference type="EnsemblMetazoa" id="CapteT194064">
    <property type="protein sequence ID" value="CapteP194064"/>
    <property type="gene ID" value="CapteG194064"/>
</dbReference>
<reference evidence="5" key="1">
    <citation type="submission" date="2012-12" db="EMBL/GenBank/DDBJ databases">
        <authorList>
            <person name="Hellsten U."/>
            <person name="Grimwood J."/>
            <person name="Chapman J.A."/>
            <person name="Shapiro H."/>
            <person name="Aerts A."/>
            <person name="Otillar R.P."/>
            <person name="Terry A.Y."/>
            <person name="Boore J.L."/>
            <person name="Simakov O."/>
            <person name="Marletaz F."/>
            <person name="Cho S.-J."/>
            <person name="Edsinger-Gonzales E."/>
            <person name="Havlak P."/>
            <person name="Kuo D.-H."/>
            <person name="Larsson T."/>
            <person name="Lv J."/>
            <person name="Arendt D."/>
            <person name="Savage R."/>
            <person name="Osoegawa K."/>
            <person name="de Jong P."/>
            <person name="Lindberg D.R."/>
            <person name="Seaver E.C."/>
            <person name="Weisblat D.A."/>
            <person name="Putnam N.H."/>
            <person name="Grigoriev I.V."/>
            <person name="Rokhsar D.S."/>
        </authorList>
    </citation>
    <scope>NUCLEOTIDE SEQUENCE</scope>
    <source>
        <strain evidence="5">I ESC-2004</strain>
    </source>
</reference>
<dbReference type="OrthoDB" id="92090at2759"/>
<dbReference type="AlphaFoldDB" id="R7UXY5"/>
<dbReference type="EMBL" id="KB298736">
    <property type="protein sequence ID" value="ELU08802.1"/>
    <property type="molecule type" value="Genomic_DNA"/>
</dbReference>
<dbReference type="OMA" id="DETHNHE"/>
<dbReference type="InterPro" id="IPR052579">
    <property type="entry name" value="Zinc_finger_SWIM"/>
</dbReference>
<sequence>MVKEKRIMFICPGWQSKKRSVIQKLNFVQFYKRDSRTIEATLRHSSKKRTYADRLKYTEIVYSCIHGGKTFQSESKGVCPNVRTFRNDCPAAIRLKAIKDGQQLEVEAFKHLPQQRILCGAEKERVAGLLKIQANKKLVQQQLMEDTGNVVLLKDLHNIAARVVPRKSVKSVVETLSAVPGADVELILRDENIVTAIFFQTASMKKTYESFPDVLMIDATYKLNAINVQLM</sequence>
<evidence type="ECO:0000259" key="2">
    <source>
        <dbReference type="Pfam" id="PF21599"/>
    </source>
</evidence>
<dbReference type="STRING" id="283909.R7UXY5"/>
<evidence type="ECO:0000259" key="1">
    <source>
        <dbReference type="Pfam" id="PF21056"/>
    </source>
</evidence>
<dbReference type="PANTHER" id="PTHR31569:SF4">
    <property type="entry name" value="SWIM-TYPE DOMAIN-CONTAINING PROTEIN"/>
    <property type="match status" value="1"/>
</dbReference>
<evidence type="ECO:0000313" key="3">
    <source>
        <dbReference type="EMBL" id="ELU08802.1"/>
    </source>
</evidence>
<dbReference type="HOGENOM" id="CLU_1200813_0_0_1"/>
<dbReference type="Proteomes" id="UP000014760">
    <property type="component" value="Unassembled WGS sequence"/>
</dbReference>
<name>R7UXY5_CAPTE</name>
<protein>
    <submittedName>
        <fullName evidence="3 4">Uncharacterized protein</fullName>
    </submittedName>
</protein>
<dbReference type="Pfam" id="PF21599">
    <property type="entry name" value="ZSWIM3_N"/>
    <property type="match status" value="1"/>
</dbReference>
<evidence type="ECO:0000313" key="4">
    <source>
        <dbReference type="EnsemblMetazoa" id="CapteP194064"/>
    </source>
</evidence>
<organism evidence="3">
    <name type="scientific">Capitella teleta</name>
    <name type="common">Polychaete worm</name>
    <dbReference type="NCBI Taxonomy" id="283909"/>
    <lineage>
        <taxon>Eukaryota</taxon>
        <taxon>Metazoa</taxon>
        <taxon>Spiralia</taxon>
        <taxon>Lophotrochozoa</taxon>
        <taxon>Annelida</taxon>
        <taxon>Polychaeta</taxon>
        <taxon>Sedentaria</taxon>
        <taxon>Scolecida</taxon>
        <taxon>Capitellidae</taxon>
        <taxon>Capitella</taxon>
    </lineage>
</organism>
<accession>R7UXY5</accession>